<evidence type="ECO:0000256" key="1">
    <source>
        <dbReference type="SAM" id="Phobius"/>
    </source>
</evidence>
<feature type="domain" description="Rhodanese" evidence="2">
    <location>
        <begin position="42"/>
        <end position="130"/>
    </location>
</feature>
<dbReference type="CDD" id="cd00158">
    <property type="entry name" value="RHOD"/>
    <property type="match status" value="1"/>
</dbReference>
<keyword evidence="1" id="KW-0812">Transmembrane</keyword>
<dbReference type="EC" id="2.8.1.1" evidence="3"/>
<reference evidence="3" key="1">
    <citation type="submission" date="2022-01" db="EMBL/GenBank/DDBJ databases">
        <authorList>
            <person name="Criscuolo A."/>
        </authorList>
    </citation>
    <scope>NUCLEOTIDE SEQUENCE</scope>
    <source>
        <strain evidence="3">CIP111891</strain>
    </source>
</reference>
<dbReference type="Pfam" id="PF00581">
    <property type="entry name" value="Rhodanese"/>
    <property type="match status" value="1"/>
</dbReference>
<dbReference type="PANTHER" id="PTHR43031">
    <property type="entry name" value="FAD-DEPENDENT OXIDOREDUCTASE"/>
    <property type="match status" value="1"/>
</dbReference>
<dbReference type="PROSITE" id="PS50206">
    <property type="entry name" value="RHODANESE_3"/>
    <property type="match status" value="1"/>
</dbReference>
<evidence type="ECO:0000259" key="2">
    <source>
        <dbReference type="PROSITE" id="PS50206"/>
    </source>
</evidence>
<accession>A0ABN8H503</accession>
<dbReference type="PANTHER" id="PTHR43031:SF18">
    <property type="entry name" value="RHODANESE-RELATED SULFURTRANSFERASES"/>
    <property type="match status" value="1"/>
</dbReference>
<keyword evidence="4" id="KW-1185">Reference proteome</keyword>
<dbReference type="SMART" id="SM00450">
    <property type="entry name" value="RHOD"/>
    <property type="match status" value="1"/>
</dbReference>
<proteinExistence type="predicted"/>
<dbReference type="Gene3D" id="3.40.250.10">
    <property type="entry name" value="Rhodanese-like domain"/>
    <property type="match status" value="1"/>
</dbReference>
<name>A0ABN8H503_9BACL</name>
<dbReference type="GO" id="GO:0004792">
    <property type="term" value="F:thiosulfate-cyanide sulfurtransferase activity"/>
    <property type="evidence" value="ECO:0007669"/>
    <property type="project" value="UniProtKB-EC"/>
</dbReference>
<dbReference type="InterPro" id="IPR036873">
    <property type="entry name" value="Rhodanese-like_dom_sf"/>
</dbReference>
<dbReference type="InterPro" id="IPR001763">
    <property type="entry name" value="Rhodanese-like_dom"/>
</dbReference>
<comment type="caution">
    <text evidence="3">The sequence shown here is derived from an EMBL/GenBank/DDBJ whole genome shotgun (WGS) entry which is preliminary data.</text>
</comment>
<dbReference type="RefSeq" id="WP_236291725.1">
    <property type="nucleotide sequence ID" value="NZ_CAKMMW010000023.1"/>
</dbReference>
<protein>
    <submittedName>
        <fullName evidence="3">Thiosulfate sulfurtransferase GlpE</fullName>
        <ecNumber evidence="3">2.8.1.1</ecNumber>
    </submittedName>
</protein>
<evidence type="ECO:0000313" key="4">
    <source>
        <dbReference type="Proteomes" id="UP000838821"/>
    </source>
</evidence>
<organism evidence="3 4">
    <name type="scientific">Paenibacillus allorhizoplanae</name>
    <dbReference type="NCBI Taxonomy" id="2905648"/>
    <lineage>
        <taxon>Bacteria</taxon>
        <taxon>Bacillati</taxon>
        <taxon>Bacillota</taxon>
        <taxon>Bacilli</taxon>
        <taxon>Bacillales</taxon>
        <taxon>Paenibacillaceae</taxon>
        <taxon>Paenibacillus</taxon>
    </lineage>
</organism>
<keyword evidence="3" id="KW-0808">Transferase</keyword>
<keyword evidence="1" id="KW-1133">Transmembrane helix</keyword>
<sequence>MDSNMIFNIVALGFIVFFFYSRFAGVKGLRNLSSDQFQEAMDKDKHVLIDVREPGEVKQGYIPGAVNIPLSSMGRRLSEIPKDRPIYLYCRSGMRSKQAARVLRKNGFSELSHLKGGMMAWKGSLTQQGSGGA</sequence>
<dbReference type="InterPro" id="IPR050229">
    <property type="entry name" value="GlpE_sulfurtransferase"/>
</dbReference>
<feature type="transmembrane region" description="Helical" evidence="1">
    <location>
        <begin position="6"/>
        <end position="23"/>
    </location>
</feature>
<gene>
    <name evidence="3" type="primary">glpE_2</name>
    <name evidence="3" type="ORF">PAECIP111891_05571</name>
</gene>
<dbReference type="Proteomes" id="UP000838821">
    <property type="component" value="Unassembled WGS sequence"/>
</dbReference>
<keyword evidence="1" id="KW-0472">Membrane</keyword>
<dbReference type="SUPFAM" id="SSF52821">
    <property type="entry name" value="Rhodanese/Cell cycle control phosphatase"/>
    <property type="match status" value="1"/>
</dbReference>
<dbReference type="EMBL" id="CAKMMW010000023">
    <property type="protein sequence ID" value="CAH1223847.1"/>
    <property type="molecule type" value="Genomic_DNA"/>
</dbReference>
<evidence type="ECO:0000313" key="3">
    <source>
        <dbReference type="EMBL" id="CAH1223847.1"/>
    </source>
</evidence>